<dbReference type="EMBL" id="PZKF01000006">
    <property type="protein sequence ID" value="PTE18545.1"/>
    <property type="molecule type" value="Genomic_DNA"/>
</dbReference>
<keyword evidence="1" id="KW-0732">Signal</keyword>
<name>A0A2T4JKW4_9RHOB</name>
<proteinExistence type="predicted"/>
<dbReference type="AlphaFoldDB" id="A0A2T4JKW4"/>
<comment type="caution">
    <text evidence="2">The sequence shown here is derived from an EMBL/GenBank/DDBJ whole genome shotgun (WGS) entry which is preliminary data.</text>
</comment>
<accession>A0A2T4JKW4</accession>
<gene>
    <name evidence="2" type="ORF">C5F46_04050</name>
</gene>
<feature type="chain" id="PRO_5015723583" description="Lipoprotein" evidence="1">
    <location>
        <begin position="26"/>
        <end position="130"/>
    </location>
</feature>
<reference evidence="2 3" key="1">
    <citation type="submission" date="2018-03" db="EMBL/GenBank/DDBJ databases">
        <title>Rhodobacter veldkampii.</title>
        <authorList>
            <person name="Meyer T.E."/>
            <person name="Miller S."/>
            <person name="Lodha T."/>
            <person name="Gandham S."/>
            <person name="Chintalapati S."/>
            <person name="Chintalapati V.R."/>
        </authorList>
    </citation>
    <scope>NUCLEOTIDE SEQUENCE [LARGE SCALE GENOMIC DNA]</scope>
    <source>
        <strain evidence="2 3">DSM 11550</strain>
    </source>
</reference>
<keyword evidence="3" id="KW-1185">Reference proteome</keyword>
<feature type="signal peptide" evidence="1">
    <location>
        <begin position="1"/>
        <end position="25"/>
    </location>
</feature>
<evidence type="ECO:0000313" key="3">
    <source>
        <dbReference type="Proteomes" id="UP000241899"/>
    </source>
</evidence>
<evidence type="ECO:0000256" key="1">
    <source>
        <dbReference type="SAM" id="SignalP"/>
    </source>
</evidence>
<dbReference type="Proteomes" id="UP000241899">
    <property type="component" value="Unassembled WGS sequence"/>
</dbReference>
<protein>
    <recommendedName>
        <fullName evidence="4">Lipoprotein</fullName>
    </recommendedName>
</protein>
<evidence type="ECO:0008006" key="4">
    <source>
        <dbReference type="Google" id="ProtNLM"/>
    </source>
</evidence>
<evidence type="ECO:0000313" key="2">
    <source>
        <dbReference type="EMBL" id="PTE18545.1"/>
    </source>
</evidence>
<sequence>MAAPGTFARLAPGLLAGLAACSAQGAAGPAAPGWHGAKAEMLADDLMVVRAGAAGGAQVATDYATCAAAQAAQARGQGYLRHLRTNIDERGGVWRADAAYLVSPEPPRGLRVIAAEAALADCAARSIPTV</sequence>
<organism evidence="2 3">
    <name type="scientific">Phaeovulum veldkampii DSM 11550</name>
    <dbReference type="NCBI Taxonomy" id="1185920"/>
    <lineage>
        <taxon>Bacteria</taxon>
        <taxon>Pseudomonadati</taxon>
        <taxon>Pseudomonadota</taxon>
        <taxon>Alphaproteobacteria</taxon>
        <taxon>Rhodobacterales</taxon>
        <taxon>Paracoccaceae</taxon>
        <taxon>Phaeovulum</taxon>
    </lineage>
</organism>
<dbReference type="OrthoDB" id="7860885at2"/>